<dbReference type="AlphaFoldDB" id="A0A7X9NGD7"/>
<feature type="transmembrane region" description="Helical" evidence="1">
    <location>
        <begin position="125"/>
        <end position="150"/>
    </location>
</feature>
<organism evidence="2 3">
    <name type="scientific">Faecalicoccus pleomorphus</name>
    <dbReference type="NCBI Taxonomy" id="1323"/>
    <lineage>
        <taxon>Bacteria</taxon>
        <taxon>Bacillati</taxon>
        <taxon>Bacillota</taxon>
        <taxon>Erysipelotrichia</taxon>
        <taxon>Erysipelotrichales</taxon>
        <taxon>Erysipelotrichaceae</taxon>
        <taxon>Faecalicoccus</taxon>
    </lineage>
</organism>
<dbReference type="Proteomes" id="UP000540014">
    <property type="component" value="Unassembled WGS sequence"/>
</dbReference>
<keyword evidence="1" id="KW-0472">Membrane</keyword>
<evidence type="ECO:0000313" key="2">
    <source>
        <dbReference type="EMBL" id="NME43743.1"/>
    </source>
</evidence>
<proteinExistence type="predicted"/>
<protein>
    <submittedName>
        <fullName evidence="2">Cytochrome B</fullName>
    </submittedName>
</protein>
<feature type="transmembrane region" description="Helical" evidence="1">
    <location>
        <begin position="95"/>
        <end position="119"/>
    </location>
</feature>
<gene>
    <name evidence="2" type="ORF">HF861_02460</name>
</gene>
<evidence type="ECO:0000256" key="1">
    <source>
        <dbReference type="SAM" id="Phobius"/>
    </source>
</evidence>
<dbReference type="EMBL" id="JABAFR010000004">
    <property type="protein sequence ID" value="NME43743.1"/>
    <property type="molecule type" value="Genomic_DNA"/>
</dbReference>
<comment type="caution">
    <text evidence="2">The sequence shown here is derived from an EMBL/GenBank/DDBJ whole genome shotgun (WGS) entry which is preliminary data.</text>
</comment>
<dbReference type="RefSeq" id="WP_168964742.1">
    <property type="nucleotide sequence ID" value="NZ_JABAFR010000004.1"/>
</dbReference>
<evidence type="ECO:0000313" key="3">
    <source>
        <dbReference type="Proteomes" id="UP000540014"/>
    </source>
</evidence>
<name>A0A7X9NGD7_9FIRM</name>
<keyword evidence="1" id="KW-1133">Transmembrane helix</keyword>
<accession>A0A7X9NGD7</accession>
<sequence>MNVRQMAHMALMAAILYAVFQAFSNILYLEMITFTILCFAHVFTRKEVVVSCILFACIQILLNGLTLWNIAYLLIFPVYGWIFSKSRRLLKKHGFANALLAGFFSFLTGQLVDLPFLLFSKTVTMLYMLMGLKTSLIQGCLTFIVTLFLWEPVTHVLERIQHERIQ</sequence>
<keyword evidence="1" id="KW-0812">Transmembrane</keyword>
<feature type="transmembrane region" description="Helical" evidence="1">
    <location>
        <begin position="48"/>
        <end position="75"/>
    </location>
</feature>
<reference evidence="2 3" key="1">
    <citation type="submission" date="2020-04" db="EMBL/GenBank/DDBJ databases">
        <authorList>
            <person name="Hitch T.C.A."/>
            <person name="Wylensek D."/>
            <person name="Clavel T."/>
        </authorList>
    </citation>
    <scope>NUCLEOTIDE SEQUENCE [LARGE SCALE GENOMIC DNA]</scope>
    <source>
        <strain evidence="2 3">BSM-383-APC-22F</strain>
    </source>
</reference>